<evidence type="ECO:0000313" key="1">
    <source>
        <dbReference type="EMBL" id="EKC22986.1"/>
    </source>
</evidence>
<dbReference type="HOGENOM" id="CLU_1157391_0_0_1"/>
<proteinExistence type="predicted"/>
<dbReference type="GO" id="GO:0050659">
    <property type="term" value="F:N-acetylgalactosamine 4-sulfate 6-O-sulfotransferase activity"/>
    <property type="evidence" value="ECO:0007669"/>
    <property type="project" value="TreeGrafter"/>
</dbReference>
<keyword evidence="1" id="KW-0808">Transferase</keyword>
<gene>
    <name evidence="1" type="ORF">CGI_10001023</name>
</gene>
<dbReference type="PANTHER" id="PTHR15723">
    <property type="entry name" value="CARBOHYDRATE SULFOTRANSFERASE 15"/>
    <property type="match status" value="1"/>
</dbReference>
<protein>
    <submittedName>
        <fullName evidence="1">Carbohydrate sulfotransferase 15</fullName>
    </submittedName>
</protein>
<dbReference type="Gene3D" id="3.40.50.300">
    <property type="entry name" value="P-loop containing nucleotide triphosphate hydrolases"/>
    <property type="match status" value="1"/>
</dbReference>
<dbReference type="InterPro" id="IPR027417">
    <property type="entry name" value="P-loop_NTPase"/>
</dbReference>
<dbReference type="SUPFAM" id="SSF52540">
    <property type="entry name" value="P-loop containing nucleoside triphosphate hydrolases"/>
    <property type="match status" value="1"/>
</dbReference>
<organism evidence="1">
    <name type="scientific">Magallana gigas</name>
    <name type="common">Pacific oyster</name>
    <name type="synonym">Crassostrea gigas</name>
    <dbReference type="NCBI Taxonomy" id="29159"/>
    <lineage>
        <taxon>Eukaryota</taxon>
        <taxon>Metazoa</taxon>
        <taxon>Spiralia</taxon>
        <taxon>Lophotrochozoa</taxon>
        <taxon>Mollusca</taxon>
        <taxon>Bivalvia</taxon>
        <taxon>Autobranchia</taxon>
        <taxon>Pteriomorphia</taxon>
        <taxon>Ostreida</taxon>
        <taxon>Ostreoidea</taxon>
        <taxon>Ostreidae</taxon>
        <taxon>Magallana</taxon>
    </lineage>
</organism>
<dbReference type="InParanoid" id="K1QN29"/>
<dbReference type="InterPro" id="IPR052654">
    <property type="entry name" value="CS_Sulfotransferase"/>
</dbReference>
<dbReference type="EMBL" id="JH816229">
    <property type="protein sequence ID" value="EKC22986.1"/>
    <property type="molecule type" value="Genomic_DNA"/>
</dbReference>
<dbReference type="PANTHER" id="PTHR15723:SF0">
    <property type="entry name" value="CARBOHYDRATE SULFOTRANSFERASE 15"/>
    <property type="match status" value="1"/>
</dbReference>
<sequence length="240" mass="27934">MTQVLSGGAMCDVENFQFYVVAKPSTSFYDNIYKKKEFLKNFKNPCWFEEEAGGLISSRVRVSCNVFHISTYSACVKPERQIYSSGHPGHAYVKETLYNFTQFFNAEKIGETNFLLEDMTEYSNMITGHADPMDFWDHSDWREIPQNDPTADVPTFITPHLVKHVQPNVKLILMLRQPAERLYSHYYHGKYGNTTEQFHQDVVKEINSLKNCTEKYSYRECLYGQNMTQSPHKEMESVKG</sequence>
<accession>K1QN29</accession>
<reference evidence="1" key="1">
    <citation type="journal article" date="2012" name="Nature">
        <title>The oyster genome reveals stress adaptation and complexity of shell formation.</title>
        <authorList>
            <person name="Zhang G."/>
            <person name="Fang X."/>
            <person name="Guo X."/>
            <person name="Li L."/>
            <person name="Luo R."/>
            <person name="Xu F."/>
            <person name="Yang P."/>
            <person name="Zhang L."/>
            <person name="Wang X."/>
            <person name="Qi H."/>
            <person name="Xiong Z."/>
            <person name="Que H."/>
            <person name="Xie Y."/>
            <person name="Holland P.W."/>
            <person name="Paps J."/>
            <person name="Zhu Y."/>
            <person name="Wu F."/>
            <person name="Chen Y."/>
            <person name="Wang J."/>
            <person name="Peng C."/>
            <person name="Meng J."/>
            <person name="Yang L."/>
            <person name="Liu J."/>
            <person name="Wen B."/>
            <person name="Zhang N."/>
            <person name="Huang Z."/>
            <person name="Zhu Q."/>
            <person name="Feng Y."/>
            <person name="Mount A."/>
            <person name="Hedgecock D."/>
            <person name="Xu Z."/>
            <person name="Liu Y."/>
            <person name="Domazet-Loso T."/>
            <person name="Du Y."/>
            <person name="Sun X."/>
            <person name="Zhang S."/>
            <person name="Liu B."/>
            <person name="Cheng P."/>
            <person name="Jiang X."/>
            <person name="Li J."/>
            <person name="Fan D."/>
            <person name="Wang W."/>
            <person name="Fu W."/>
            <person name="Wang T."/>
            <person name="Wang B."/>
            <person name="Zhang J."/>
            <person name="Peng Z."/>
            <person name="Li Y."/>
            <person name="Li N."/>
            <person name="Wang J."/>
            <person name="Chen M."/>
            <person name="He Y."/>
            <person name="Tan F."/>
            <person name="Song X."/>
            <person name="Zheng Q."/>
            <person name="Huang R."/>
            <person name="Yang H."/>
            <person name="Du X."/>
            <person name="Chen L."/>
            <person name="Yang M."/>
            <person name="Gaffney P.M."/>
            <person name="Wang S."/>
            <person name="Luo L."/>
            <person name="She Z."/>
            <person name="Ming Y."/>
            <person name="Huang W."/>
            <person name="Zhang S."/>
            <person name="Huang B."/>
            <person name="Zhang Y."/>
            <person name="Qu T."/>
            <person name="Ni P."/>
            <person name="Miao G."/>
            <person name="Wang J."/>
            <person name="Wang Q."/>
            <person name="Steinberg C.E."/>
            <person name="Wang H."/>
            <person name="Li N."/>
            <person name="Qian L."/>
            <person name="Zhang G."/>
            <person name="Li Y."/>
            <person name="Yang H."/>
            <person name="Liu X."/>
            <person name="Wang J."/>
            <person name="Yin Y."/>
            <person name="Wang J."/>
        </authorList>
    </citation>
    <scope>NUCLEOTIDE SEQUENCE [LARGE SCALE GENOMIC DNA]</scope>
    <source>
        <strain evidence="1">05x7-T-G4-1.051#20</strain>
    </source>
</reference>
<dbReference type="GO" id="GO:0019319">
    <property type="term" value="P:hexose biosynthetic process"/>
    <property type="evidence" value="ECO:0007669"/>
    <property type="project" value="TreeGrafter"/>
</dbReference>
<name>K1QN29_MAGGI</name>
<dbReference type="AlphaFoldDB" id="K1QN29"/>